<evidence type="ECO:0000313" key="3">
    <source>
        <dbReference type="EMBL" id="GAA2097940.1"/>
    </source>
</evidence>
<keyword evidence="4" id="KW-1185">Reference proteome</keyword>
<evidence type="ECO:0000259" key="1">
    <source>
        <dbReference type="Pfam" id="PF00108"/>
    </source>
</evidence>
<dbReference type="PANTHER" id="PTHR42870">
    <property type="entry name" value="ACETYL-COA C-ACETYLTRANSFERASE"/>
    <property type="match status" value="1"/>
</dbReference>
<evidence type="ECO:0000313" key="4">
    <source>
        <dbReference type="Proteomes" id="UP001500984"/>
    </source>
</evidence>
<dbReference type="PIRSF" id="PIRSF000429">
    <property type="entry name" value="Ac-CoA_Ac_transf"/>
    <property type="match status" value="1"/>
</dbReference>
<dbReference type="InterPro" id="IPR055140">
    <property type="entry name" value="Thiolase_C_2"/>
</dbReference>
<dbReference type="Pfam" id="PF00108">
    <property type="entry name" value="Thiolase_N"/>
    <property type="match status" value="1"/>
</dbReference>
<reference evidence="4" key="1">
    <citation type="journal article" date="2019" name="Int. J. Syst. Evol. Microbiol.">
        <title>The Global Catalogue of Microorganisms (GCM) 10K type strain sequencing project: providing services to taxonomists for standard genome sequencing and annotation.</title>
        <authorList>
            <consortium name="The Broad Institute Genomics Platform"/>
            <consortium name="The Broad Institute Genome Sequencing Center for Infectious Disease"/>
            <person name="Wu L."/>
            <person name="Ma J."/>
        </authorList>
    </citation>
    <scope>NUCLEOTIDE SEQUENCE [LARGE SCALE GENOMIC DNA]</scope>
    <source>
        <strain evidence="4">JCM 15900</strain>
    </source>
</reference>
<dbReference type="InterPro" id="IPR020616">
    <property type="entry name" value="Thiolase_N"/>
</dbReference>
<dbReference type="Pfam" id="PF22691">
    <property type="entry name" value="Thiolase_C_1"/>
    <property type="match status" value="1"/>
</dbReference>
<protein>
    <submittedName>
        <fullName evidence="3">Acetyl-CoA acetyltransferase</fullName>
    </submittedName>
</protein>
<dbReference type="RefSeq" id="WP_291792048.1">
    <property type="nucleotide sequence ID" value="NZ_BAAAPZ010000007.1"/>
</dbReference>
<dbReference type="SUPFAM" id="SSF53901">
    <property type="entry name" value="Thiolase-like"/>
    <property type="match status" value="1"/>
</dbReference>
<feature type="domain" description="Thiolase C-terminal" evidence="2">
    <location>
        <begin position="242"/>
        <end position="385"/>
    </location>
</feature>
<feature type="domain" description="Thiolase N-terminal" evidence="1">
    <location>
        <begin position="17"/>
        <end position="224"/>
    </location>
</feature>
<dbReference type="InterPro" id="IPR016039">
    <property type="entry name" value="Thiolase-like"/>
</dbReference>
<comment type="caution">
    <text evidence="3">The sequence shown here is derived from an EMBL/GenBank/DDBJ whole genome shotgun (WGS) entry which is preliminary data.</text>
</comment>
<dbReference type="NCBIfam" id="NF005704">
    <property type="entry name" value="PRK07516.1"/>
    <property type="match status" value="1"/>
</dbReference>
<dbReference type="InterPro" id="IPR002155">
    <property type="entry name" value="Thiolase"/>
</dbReference>
<gene>
    <name evidence="3" type="ORF">GCM10009823_18950</name>
</gene>
<dbReference type="Proteomes" id="UP001500984">
    <property type="component" value="Unassembled WGS sequence"/>
</dbReference>
<sequence length="388" mass="40333">MTTPAITGWSHLKFGKREDGLQEMMAEAARGALADAGLNPVDIDAIHVGVYNNGFSSQGFEAALLGVEIPELAHTPAHRHENACATGSTAVFAAYDQVASGRAKAALVIGAEKMTAVSGSTVNDVLLTASYRAEEEQYGSFAGVFGELARRYIDRHGDISDSLARIAAKNHANGAHNPLAQMQKDLGFEFCSTVSEKNPYVAEPLRRTDCSLVSDGAAALVIVSPDLAASAEKAVRWRGMGNANEALPLSRRADPLVLSGAKAAMDQALAQAGIGIRDLSLLETHDCFTIAELLEYEAFGLAPQGHGAEAIDSGLTAFDGELPVNPSGGLKSKGHPIGATGVSMHVMAAAQLTGTAPGLQVPEAELAGVFNMGGLAVSNFASVLVRSR</sequence>
<name>A0ABP5IF61_9MICO</name>
<dbReference type="PANTHER" id="PTHR42870:SF1">
    <property type="entry name" value="NON-SPECIFIC LIPID-TRANSFER PROTEIN-LIKE 2"/>
    <property type="match status" value="1"/>
</dbReference>
<dbReference type="EMBL" id="BAAAPZ010000007">
    <property type="protein sequence ID" value="GAA2097940.1"/>
    <property type="molecule type" value="Genomic_DNA"/>
</dbReference>
<organism evidence="3 4">
    <name type="scientific">Brevibacterium salitolerans</name>
    <dbReference type="NCBI Taxonomy" id="1403566"/>
    <lineage>
        <taxon>Bacteria</taxon>
        <taxon>Bacillati</taxon>
        <taxon>Actinomycetota</taxon>
        <taxon>Actinomycetes</taxon>
        <taxon>Micrococcales</taxon>
        <taxon>Brevibacteriaceae</taxon>
        <taxon>Brevibacterium</taxon>
    </lineage>
</organism>
<dbReference type="Gene3D" id="3.40.47.10">
    <property type="match status" value="1"/>
</dbReference>
<accession>A0ABP5IF61</accession>
<dbReference type="CDD" id="cd00829">
    <property type="entry name" value="SCP-x_thiolase"/>
    <property type="match status" value="1"/>
</dbReference>
<evidence type="ECO:0000259" key="2">
    <source>
        <dbReference type="Pfam" id="PF22691"/>
    </source>
</evidence>
<proteinExistence type="predicted"/>